<organism evidence="2 3">
    <name type="scientific">Allocoleopsis franciscana PCC 7113</name>
    <dbReference type="NCBI Taxonomy" id="1173027"/>
    <lineage>
        <taxon>Bacteria</taxon>
        <taxon>Bacillati</taxon>
        <taxon>Cyanobacteriota</taxon>
        <taxon>Cyanophyceae</taxon>
        <taxon>Coleofasciculales</taxon>
        <taxon>Coleofasciculaceae</taxon>
        <taxon>Allocoleopsis</taxon>
        <taxon>Allocoleopsis franciscana</taxon>
    </lineage>
</organism>
<name>K9WHA8_9CYAN</name>
<dbReference type="Pfam" id="PF05685">
    <property type="entry name" value="Uma2"/>
    <property type="match status" value="1"/>
</dbReference>
<dbReference type="EMBL" id="CP003630">
    <property type="protein sequence ID" value="AFZ18917.1"/>
    <property type="molecule type" value="Genomic_DNA"/>
</dbReference>
<dbReference type="InterPro" id="IPR011335">
    <property type="entry name" value="Restrct_endonuc-II-like"/>
</dbReference>
<evidence type="ECO:0000259" key="1">
    <source>
        <dbReference type="Pfam" id="PF05685"/>
    </source>
</evidence>
<dbReference type="PANTHER" id="PTHR36558">
    <property type="entry name" value="GLR1098 PROTEIN"/>
    <property type="match status" value="1"/>
</dbReference>
<protein>
    <recommendedName>
        <fullName evidence="1">Putative restriction endonuclease domain-containing protein</fullName>
    </recommendedName>
</protein>
<dbReference type="OrthoDB" id="422510at2"/>
<evidence type="ECO:0000313" key="3">
    <source>
        <dbReference type="Proteomes" id="UP000010471"/>
    </source>
</evidence>
<reference evidence="2 3" key="1">
    <citation type="submission" date="2012-06" db="EMBL/GenBank/DDBJ databases">
        <title>Finished chromosome of genome of Microcoleus sp. PCC 7113.</title>
        <authorList>
            <consortium name="US DOE Joint Genome Institute"/>
            <person name="Gugger M."/>
            <person name="Coursin T."/>
            <person name="Rippka R."/>
            <person name="Tandeau De Marsac N."/>
            <person name="Huntemann M."/>
            <person name="Wei C.-L."/>
            <person name="Han J."/>
            <person name="Detter J.C."/>
            <person name="Han C."/>
            <person name="Tapia R."/>
            <person name="Chen A."/>
            <person name="Kyrpides N."/>
            <person name="Mavromatis K."/>
            <person name="Markowitz V."/>
            <person name="Szeto E."/>
            <person name="Ivanova N."/>
            <person name="Pagani I."/>
            <person name="Pati A."/>
            <person name="Goodwin L."/>
            <person name="Nordberg H.P."/>
            <person name="Cantor M.N."/>
            <person name="Hua S.X."/>
            <person name="Woyke T."/>
            <person name="Kerfeld C.A."/>
        </authorList>
    </citation>
    <scope>NUCLEOTIDE SEQUENCE [LARGE SCALE GENOMIC DNA]</scope>
    <source>
        <strain evidence="2 3">PCC 7113</strain>
    </source>
</reference>
<dbReference type="SUPFAM" id="SSF52980">
    <property type="entry name" value="Restriction endonuclease-like"/>
    <property type="match status" value="1"/>
</dbReference>
<dbReference type="Proteomes" id="UP000010471">
    <property type="component" value="Chromosome"/>
</dbReference>
<dbReference type="KEGG" id="mic:Mic7113_3175"/>
<accession>K9WHA8</accession>
<dbReference type="CDD" id="cd06260">
    <property type="entry name" value="DUF820-like"/>
    <property type="match status" value="1"/>
</dbReference>
<dbReference type="RefSeq" id="WP_015183062.1">
    <property type="nucleotide sequence ID" value="NC_019738.1"/>
</dbReference>
<dbReference type="PANTHER" id="PTHR36558:SF1">
    <property type="entry name" value="RESTRICTION ENDONUCLEASE DOMAIN-CONTAINING PROTEIN-RELATED"/>
    <property type="match status" value="1"/>
</dbReference>
<proteinExistence type="predicted"/>
<dbReference type="HOGENOM" id="CLU_076312_6_2_3"/>
<dbReference type="STRING" id="1173027.Mic7113_3175"/>
<dbReference type="InterPro" id="IPR012296">
    <property type="entry name" value="Nuclease_put_TT1808"/>
</dbReference>
<dbReference type="eggNOG" id="COG4636">
    <property type="taxonomic scope" value="Bacteria"/>
</dbReference>
<evidence type="ECO:0000313" key="2">
    <source>
        <dbReference type="EMBL" id="AFZ18917.1"/>
    </source>
</evidence>
<dbReference type="Gene3D" id="3.90.1570.10">
    <property type="entry name" value="tt1808, chain A"/>
    <property type="match status" value="1"/>
</dbReference>
<dbReference type="InterPro" id="IPR008538">
    <property type="entry name" value="Uma2"/>
</dbReference>
<dbReference type="AlphaFoldDB" id="K9WHA8"/>
<gene>
    <name evidence="2" type="ORF">Mic7113_3175</name>
</gene>
<sequence length="195" mass="22644">MVAVSDRQYFTPQEYLDWEEQQSIKYEYIDGEVFAMTGGTIPHNDLAVNLTTALKNHLRGKGCKVSMADAKVGVSERGPFHYPDVMVTCDERDRRAIRVIYYPCLIVEVLSPSTEAKDRGKKFQNYRRISTLKEYVLISAEQKVIECFRLNEKGVWELYTYSEGDEVELKSIDFRCPIELVYEDVMLEVVEEDEE</sequence>
<feature type="domain" description="Putative restriction endonuclease" evidence="1">
    <location>
        <begin position="13"/>
        <end position="170"/>
    </location>
</feature>
<dbReference type="PATRIC" id="fig|1173027.3.peg.3500"/>
<keyword evidence="3" id="KW-1185">Reference proteome</keyword>